<name>A0A512ME98_9BACT</name>
<dbReference type="RefSeq" id="WP_146853608.1">
    <property type="nucleotide sequence ID" value="NZ_BKAG01000041.1"/>
</dbReference>
<dbReference type="CDD" id="cd07909">
    <property type="entry name" value="YciF"/>
    <property type="match status" value="1"/>
</dbReference>
<dbReference type="InterPro" id="IPR047114">
    <property type="entry name" value="YciF"/>
</dbReference>
<accession>A0A512ME98</accession>
<dbReference type="EMBL" id="BKAG01000041">
    <property type="protein sequence ID" value="GEP45063.1"/>
    <property type="molecule type" value="Genomic_DNA"/>
</dbReference>
<reference evidence="1 2" key="1">
    <citation type="submission" date="2019-07" db="EMBL/GenBank/DDBJ databases">
        <title>Whole genome shotgun sequence of Brevifollis gellanilyticus NBRC 108608.</title>
        <authorList>
            <person name="Hosoyama A."/>
            <person name="Uohara A."/>
            <person name="Ohji S."/>
            <person name="Ichikawa N."/>
        </authorList>
    </citation>
    <scope>NUCLEOTIDE SEQUENCE [LARGE SCALE GENOMIC DNA]</scope>
    <source>
        <strain evidence="1 2">NBRC 108608</strain>
    </source>
</reference>
<dbReference type="InterPro" id="IPR010287">
    <property type="entry name" value="DUF892_YciF-like"/>
</dbReference>
<dbReference type="Gene3D" id="1.20.1260.10">
    <property type="match status" value="1"/>
</dbReference>
<protein>
    <submittedName>
        <fullName evidence="1">Uncharacterized protein</fullName>
    </submittedName>
</protein>
<evidence type="ECO:0000313" key="2">
    <source>
        <dbReference type="Proteomes" id="UP000321577"/>
    </source>
</evidence>
<comment type="caution">
    <text evidence="1">The sequence shown here is derived from an EMBL/GenBank/DDBJ whole genome shotgun (WGS) entry which is preliminary data.</text>
</comment>
<dbReference type="AlphaFoldDB" id="A0A512ME98"/>
<dbReference type="OrthoDB" id="9795056at2"/>
<dbReference type="PANTHER" id="PTHR30565">
    <property type="entry name" value="PROTEIN YCIF"/>
    <property type="match status" value="1"/>
</dbReference>
<sequence>MKLKTLNDLFIHELKDLYSAENQLVKALPKMAKAASNEDLRAGFEAHLEETKTHVARLEEIAESCECKLTGHKCKAMEGLIAEGSELISEDADEAVRDAGLIGAAQRVEHYEIAGYGTARALAECLGYDDAVKLLSETLEEEKACDEKLTELAESTINAEAAEMSDA</sequence>
<keyword evidence="2" id="KW-1185">Reference proteome</keyword>
<dbReference type="Proteomes" id="UP000321577">
    <property type="component" value="Unassembled WGS sequence"/>
</dbReference>
<dbReference type="InterPro" id="IPR012347">
    <property type="entry name" value="Ferritin-like"/>
</dbReference>
<proteinExistence type="predicted"/>
<evidence type="ECO:0000313" key="1">
    <source>
        <dbReference type="EMBL" id="GEP45063.1"/>
    </source>
</evidence>
<gene>
    <name evidence="1" type="ORF">BGE01nite_43540</name>
</gene>
<dbReference type="SUPFAM" id="SSF47240">
    <property type="entry name" value="Ferritin-like"/>
    <property type="match status" value="1"/>
</dbReference>
<dbReference type="Pfam" id="PF05974">
    <property type="entry name" value="DUF892"/>
    <property type="match status" value="1"/>
</dbReference>
<organism evidence="1 2">
    <name type="scientific">Brevifollis gellanilyticus</name>
    <dbReference type="NCBI Taxonomy" id="748831"/>
    <lineage>
        <taxon>Bacteria</taxon>
        <taxon>Pseudomonadati</taxon>
        <taxon>Verrucomicrobiota</taxon>
        <taxon>Verrucomicrobiia</taxon>
        <taxon>Verrucomicrobiales</taxon>
        <taxon>Verrucomicrobiaceae</taxon>
    </lineage>
</organism>
<dbReference type="PANTHER" id="PTHR30565:SF9">
    <property type="entry name" value="PROTEIN YCIF"/>
    <property type="match status" value="1"/>
</dbReference>
<dbReference type="InterPro" id="IPR009078">
    <property type="entry name" value="Ferritin-like_SF"/>
</dbReference>